<dbReference type="PANTHER" id="PTHR30055:SF199">
    <property type="entry name" value="HTH-TYPE TRANSCRIPTIONAL REGULATOR YTTP-RELATED"/>
    <property type="match status" value="1"/>
</dbReference>
<dbReference type="PROSITE" id="PS01081">
    <property type="entry name" value="HTH_TETR_1"/>
    <property type="match status" value="1"/>
</dbReference>
<keyword evidence="1 2" id="KW-0238">DNA-binding</keyword>
<evidence type="ECO:0000313" key="5">
    <source>
        <dbReference type="Proteomes" id="UP000278746"/>
    </source>
</evidence>
<dbReference type="SUPFAM" id="SSF48498">
    <property type="entry name" value="Tetracyclin repressor-like, C-terminal domain"/>
    <property type="match status" value="1"/>
</dbReference>
<gene>
    <name evidence="4" type="ORF">EBO34_10685</name>
</gene>
<dbReference type="PROSITE" id="PS50977">
    <property type="entry name" value="HTH_TETR_2"/>
    <property type="match status" value="1"/>
</dbReference>
<dbReference type="PRINTS" id="PR00455">
    <property type="entry name" value="HTHTETR"/>
</dbReference>
<dbReference type="PANTHER" id="PTHR30055">
    <property type="entry name" value="HTH-TYPE TRANSCRIPTIONAL REGULATOR RUTR"/>
    <property type="match status" value="1"/>
</dbReference>
<dbReference type="OrthoDB" id="9789566at2"/>
<evidence type="ECO:0000259" key="3">
    <source>
        <dbReference type="PROSITE" id="PS50977"/>
    </source>
</evidence>
<dbReference type="Gene3D" id="1.10.357.10">
    <property type="entry name" value="Tetracycline Repressor, domain 2"/>
    <property type="match status" value="1"/>
</dbReference>
<feature type="domain" description="HTH tetR-type" evidence="3">
    <location>
        <begin position="5"/>
        <end position="65"/>
    </location>
</feature>
<proteinExistence type="predicted"/>
<dbReference type="RefSeq" id="WP_122898083.1">
    <property type="nucleotide sequence ID" value="NZ_RHIB01000001.1"/>
</dbReference>
<dbReference type="Proteomes" id="UP000278746">
    <property type="component" value="Unassembled WGS sequence"/>
</dbReference>
<dbReference type="GO" id="GO:0003700">
    <property type="term" value="F:DNA-binding transcription factor activity"/>
    <property type="evidence" value="ECO:0007669"/>
    <property type="project" value="TreeGrafter"/>
</dbReference>
<dbReference type="InterPro" id="IPR050109">
    <property type="entry name" value="HTH-type_TetR-like_transc_reg"/>
</dbReference>
<dbReference type="InterPro" id="IPR023772">
    <property type="entry name" value="DNA-bd_HTH_TetR-type_CS"/>
</dbReference>
<evidence type="ECO:0000256" key="2">
    <source>
        <dbReference type="PROSITE-ProRule" id="PRU00335"/>
    </source>
</evidence>
<organism evidence="4 5">
    <name type="scientific">Alteribacter keqinensis</name>
    <dbReference type="NCBI Taxonomy" id="2483800"/>
    <lineage>
        <taxon>Bacteria</taxon>
        <taxon>Bacillati</taxon>
        <taxon>Bacillota</taxon>
        <taxon>Bacilli</taxon>
        <taxon>Bacillales</taxon>
        <taxon>Bacillaceae</taxon>
        <taxon>Alteribacter</taxon>
    </lineage>
</organism>
<dbReference type="Pfam" id="PF00440">
    <property type="entry name" value="TetR_N"/>
    <property type="match status" value="1"/>
</dbReference>
<dbReference type="GO" id="GO:0000976">
    <property type="term" value="F:transcription cis-regulatory region binding"/>
    <property type="evidence" value="ECO:0007669"/>
    <property type="project" value="TreeGrafter"/>
</dbReference>
<comment type="caution">
    <text evidence="4">The sequence shown here is derived from an EMBL/GenBank/DDBJ whole genome shotgun (WGS) entry which is preliminary data.</text>
</comment>
<dbReference type="NCBIfam" id="NF037937">
    <property type="entry name" value="septum_RefZ"/>
    <property type="match status" value="1"/>
</dbReference>
<dbReference type="InterPro" id="IPR009057">
    <property type="entry name" value="Homeodomain-like_sf"/>
</dbReference>
<keyword evidence="5" id="KW-1185">Reference proteome</keyword>
<evidence type="ECO:0000256" key="1">
    <source>
        <dbReference type="ARBA" id="ARBA00023125"/>
    </source>
</evidence>
<dbReference type="AlphaFoldDB" id="A0A3M7U108"/>
<accession>A0A3M7U108</accession>
<reference evidence="4 5" key="1">
    <citation type="submission" date="2018-10" db="EMBL/GenBank/DDBJ databases">
        <title>Bacillus Keqinensis sp. nov., a moderately halophilic bacterium isolated from a saline-alkaline lake.</title>
        <authorList>
            <person name="Wang H."/>
        </authorList>
    </citation>
    <scope>NUCLEOTIDE SEQUENCE [LARGE SCALE GENOMIC DNA]</scope>
    <source>
        <strain evidence="4 5">KQ-3</strain>
    </source>
</reference>
<dbReference type="SUPFAM" id="SSF46689">
    <property type="entry name" value="Homeodomain-like"/>
    <property type="match status" value="1"/>
</dbReference>
<protein>
    <submittedName>
        <fullName evidence="4">TetR/AcrR family transcriptional regulator</fullName>
    </submittedName>
</protein>
<sequence>MPSRKASKEKVVKAAIDLFNVQGYAGTSVRDIAAKADANVALISYYFGSKQGLLEHLMTDFLEGFVESIERHTGHIDQTGAGAALLSAVWDVLSYQQRRHHLARFVHREITLDTTLVRELMTTYLTKEKSLYKRIIKTGFEKGEFRHPPNDFWILQFRGMLILPFLHPQYIREVYHLMPHESHFLNRYYQEITRWLSPLYHGEIPKELKDHHSG</sequence>
<dbReference type="EMBL" id="RHIB01000001">
    <property type="protein sequence ID" value="RNA70365.1"/>
    <property type="molecule type" value="Genomic_DNA"/>
</dbReference>
<dbReference type="InterPro" id="IPR036271">
    <property type="entry name" value="Tet_transcr_reg_TetR-rel_C_sf"/>
</dbReference>
<name>A0A3M7U108_9BACI</name>
<dbReference type="InterPro" id="IPR001647">
    <property type="entry name" value="HTH_TetR"/>
</dbReference>
<feature type="DNA-binding region" description="H-T-H motif" evidence="2">
    <location>
        <begin position="28"/>
        <end position="47"/>
    </location>
</feature>
<evidence type="ECO:0000313" key="4">
    <source>
        <dbReference type="EMBL" id="RNA70365.1"/>
    </source>
</evidence>